<evidence type="ECO:0000256" key="2">
    <source>
        <dbReference type="RuleBase" id="RU367113"/>
    </source>
</evidence>
<keyword evidence="2" id="KW-0694">RNA-binding</keyword>
<evidence type="ECO:0000259" key="4">
    <source>
        <dbReference type="Pfam" id="PF08652"/>
    </source>
</evidence>
<keyword evidence="2" id="KW-0378">Hydrolase</keyword>
<evidence type="ECO:0000256" key="1">
    <source>
        <dbReference type="ARBA" id="ARBA00006562"/>
    </source>
</evidence>
<dbReference type="GO" id="GO:0110155">
    <property type="term" value="P:NAD-cap decapping"/>
    <property type="evidence" value="ECO:0007669"/>
    <property type="project" value="TreeGrafter"/>
</dbReference>
<dbReference type="GO" id="GO:0000956">
    <property type="term" value="P:nuclear-transcribed mRNA catabolic process"/>
    <property type="evidence" value="ECO:0007669"/>
    <property type="project" value="TreeGrafter"/>
</dbReference>
<evidence type="ECO:0000313" key="6">
    <source>
        <dbReference type="Proteomes" id="UP000789390"/>
    </source>
</evidence>
<dbReference type="EMBL" id="CAKKLH010000002">
    <property type="protein sequence ID" value="CAH0098465.1"/>
    <property type="molecule type" value="Genomic_DNA"/>
</dbReference>
<evidence type="ECO:0000313" key="5">
    <source>
        <dbReference type="EMBL" id="CAH0098465.1"/>
    </source>
</evidence>
<keyword evidence="2" id="KW-0539">Nucleus</keyword>
<dbReference type="GO" id="GO:0005829">
    <property type="term" value="C:cytosol"/>
    <property type="evidence" value="ECO:0007669"/>
    <property type="project" value="TreeGrafter"/>
</dbReference>
<dbReference type="GO" id="GO:0034353">
    <property type="term" value="F:mRNA 5'-diphosphatase activity"/>
    <property type="evidence" value="ECO:0007669"/>
    <property type="project" value="TreeGrafter"/>
</dbReference>
<evidence type="ECO:0000256" key="3">
    <source>
        <dbReference type="SAM" id="MobiDB-lite"/>
    </source>
</evidence>
<sequence length="414" mass="48465">MNRRQQSRDTNKDFVSNSKHPLTNYKEHGSEKTLYVQHENFNGNFPTFEMPKSVGTFSLDVNRKYNNDFSELRYLTFEIPESGSCKVKFNLRNGVSDAIDKDQESIKQKMLDDMLTWILQERKADNSSIVDLQQPLRPLHIEFVCFRGLLTVLIYTPYENQEGWKILATKFQNTIYLWQMKELRENGNSFSRNPRNAQRMQEMTMWGFKFEQYLCSATPESIPDPRQHLNTNAEFCCVLKTKLAGHSLLYGAEVDALRKECQPPFSNLENFVELKTNRHIETERQNESFLKFKSMKWWAQSFIVGIPKIIVGYRDDDGIVSRLKTIEVKQLPKESQGYWEAKIGMNFCRGFLEFVSNCISNDSDSNIQYIFEFNPKRRIVTFSKEAGEATRNLLPSWFVETMQKPTNRENAVES</sequence>
<dbReference type="InterPro" id="IPR013961">
    <property type="entry name" value="RAI1"/>
</dbReference>
<protein>
    <recommendedName>
        <fullName evidence="2">Decapping nuclease</fullName>
        <ecNumber evidence="2">3.6.1.-</ecNumber>
    </recommendedName>
</protein>
<name>A0A8J2RD99_9CRUS</name>
<feature type="compositionally biased region" description="Basic and acidic residues" evidence="3">
    <location>
        <begin position="1"/>
        <end position="12"/>
    </location>
</feature>
<comment type="function">
    <text evidence="2">Decapping enzyme for NAD-capped RNAs: specifically hydrolyzes the nicotinamide adenine dinucleotide (NAD) cap from a subset of RNAs by removing the entire NAD moiety from the 5'-end of an NAD-capped RNA.</text>
</comment>
<keyword evidence="2" id="KW-0479">Metal-binding</keyword>
<keyword evidence="6" id="KW-1185">Reference proteome</keyword>
<comment type="subcellular location">
    <subcellularLocation>
        <location evidence="2">Nucleus</location>
    </subcellularLocation>
</comment>
<dbReference type="GO" id="GO:0003723">
    <property type="term" value="F:RNA binding"/>
    <property type="evidence" value="ECO:0007669"/>
    <property type="project" value="UniProtKB-KW"/>
</dbReference>
<accession>A0A8J2RD99</accession>
<dbReference type="GO" id="GO:0000166">
    <property type="term" value="F:nucleotide binding"/>
    <property type="evidence" value="ECO:0007669"/>
    <property type="project" value="UniProtKB-KW"/>
</dbReference>
<keyword evidence="2" id="KW-0547">Nucleotide-binding</keyword>
<gene>
    <name evidence="5" type="ORF">DGAL_LOCUS544</name>
</gene>
<dbReference type="Pfam" id="PF08652">
    <property type="entry name" value="RAI1"/>
    <property type="match status" value="1"/>
</dbReference>
<feature type="domain" description="RAI1-like" evidence="4">
    <location>
        <begin position="51"/>
        <end position="399"/>
    </location>
</feature>
<feature type="region of interest" description="Disordered" evidence="3">
    <location>
        <begin position="1"/>
        <end position="28"/>
    </location>
</feature>
<dbReference type="InterPro" id="IPR039039">
    <property type="entry name" value="RAI1-like_fam"/>
</dbReference>
<dbReference type="GO" id="GO:0005634">
    <property type="term" value="C:nucleus"/>
    <property type="evidence" value="ECO:0007669"/>
    <property type="project" value="UniProtKB-SubCell"/>
</dbReference>
<dbReference type="OrthoDB" id="10020793at2759"/>
<dbReference type="EC" id="3.6.1.-" evidence="2"/>
<dbReference type="PANTHER" id="PTHR12395">
    <property type="entry name" value="DOM-3 RELATED"/>
    <property type="match status" value="1"/>
</dbReference>
<reference evidence="5" key="1">
    <citation type="submission" date="2021-11" db="EMBL/GenBank/DDBJ databases">
        <authorList>
            <person name="Schell T."/>
        </authorList>
    </citation>
    <scope>NUCLEOTIDE SEQUENCE</scope>
    <source>
        <strain evidence="5">M5</strain>
    </source>
</reference>
<dbReference type="Proteomes" id="UP000789390">
    <property type="component" value="Unassembled WGS sequence"/>
</dbReference>
<organism evidence="5 6">
    <name type="scientific">Daphnia galeata</name>
    <dbReference type="NCBI Taxonomy" id="27404"/>
    <lineage>
        <taxon>Eukaryota</taxon>
        <taxon>Metazoa</taxon>
        <taxon>Ecdysozoa</taxon>
        <taxon>Arthropoda</taxon>
        <taxon>Crustacea</taxon>
        <taxon>Branchiopoda</taxon>
        <taxon>Diplostraca</taxon>
        <taxon>Cladocera</taxon>
        <taxon>Anomopoda</taxon>
        <taxon>Daphniidae</taxon>
        <taxon>Daphnia</taxon>
    </lineage>
</organism>
<keyword evidence="2" id="KW-0540">Nuclease</keyword>
<dbReference type="GO" id="GO:0004518">
    <property type="term" value="F:nuclease activity"/>
    <property type="evidence" value="ECO:0007669"/>
    <property type="project" value="UniProtKB-KW"/>
</dbReference>
<proteinExistence type="inferred from homology"/>
<comment type="cofactor">
    <cofactor evidence="2">
        <name>a divalent metal cation</name>
        <dbReference type="ChEBI" id="CHEBI:60240"/>
    </cofactor>
</comment>
<comment type="similarity">
    <text evidence="1 2">Belongs to the DXO/Dom3Z family.</text>
</comment>
<dbReference type="AlphaFoldDB" id="A0A8J2RD99"/>
<comment type="caution">
    <text evidence="5">The sequence shown here is derived from an EMBL/GenBank/DDBJ whole genome shotgun (WGS) entry which is preliminary data.</text>
</comment>
<dbReference type="GO" id="GO:0046872">
    <property type="term" value="F:metal ion binding"/>
    <property type="evidence" value="ECO:0007669"/>
    <property type="project" value="UniProtKB-KW"/>
</dbReference>
<dbReference type="PANTHER" id="PTHR12395:SF9">
    <property type="entry name" value="DECAPPING AND EXORIBONUCLEASE PROTEIN"/>
    <property type="match status" value="1"/>
</dbReference>